<evidence type="ECO:0000313" key="2">
    <source>
        <dbReference type="EMBL" id="KKL89956.1"/>
    </source>
</evidence>
<sequence length="77" mass="8679">MKKRRIKRQHWGWIAAATVILLILAIPLDVFVRLVYETQQKVAITEELLITLTGTVKVGASLMTAVAALIFYKVVKK</sequence>
<protein>
    <submittedName>
        <fullName evidence="2">Uncharacterized protein</fullName>
    </submittedName>
</protein>
<accession>A0A0F9GHC4</accession>
<gene>
    <name evidence="2" type="ORF">LCGC14_1909510</name>
</gene>
<comment type="caution">
    <text evidence="2">The sequence shown here is derived from an EMBL/GenBank/DDBJ whole genome shotgun (WGS) entry which is preliminary data.</text>
</comment>
<feature type="transmembrane region" description="Helical" evidence="1">
    <location>
        <begin position="12"/>
        <end position="36"/>
    </location>
</feature>
<keyword evidence="1" id="KW-0472">Membrane</keyword>
<dbReference type="EMBL" id="LAZR01020143">
    <property type="protein sequence ID" value="KKL89956.1"/>
    <property type="molecule type" value="Genomic_DNA"/>
</dbReference>
<dbReference type="AlphaFoldDB" id="A0A0F9GHC4"/>
<evidence type="ECO:0000256" key="1">
    <source>
        <dbReference type="SAM" id="Phobius"/>
    </source>
</evidence>
<proteinExistence type="predicted"/>
<organism evidence="2">
    <name type="scientific">marine sediment metagenome</name>
    <dbReference type="NCBI Taxonomy" id="412755"/>
    <lineage>
        <taxon>unclassified sequences</taxon>
        <taxon>metagenomes</taxon>
        <taxon>ecological metagenomes</taxon>
    </lineage>
</organism>
<reference evidence="2" key="1">
    <citation type="journal article" date="2015" name="Nature">
        <title>Complex archaea that bridge the gap between prokaryotes and eukaryotes.</title>
        <authorList>
            <person name="Spang A."/>
            <person name="Saw J.H."/>
            <person name="Jorgensen S.L."/>
            <person name="Zaremba-Niedzwiedzka K."/>
            <person name="Martijn J."/>
            <person name="Lind A.E."/>
            <person name="van Eijk R."/>
            <person name="Schleper C."/>
            <person name="Guy L."/>
            <person name="Ettema T.J."/>
        </authorList>
    </citation>
    <scope>NUCLEOTIDE SEQUENCE</scope>
</reference>
<keyword evidence="1" id="KW-0812">Transmembrane</keyword>
<keyword evidence="1" id="KW-1133">Transmembrane helix</keyword>
<name>A0A0F9GHC4_9ZZZZ</name>
<feature type="transmembrane region" description="Helical" evidence="1">
    <location>
        <begin position="48"/>
        <end position="72"/>
    </location>
</feature>